<evidence type="ECO:0000256" key="6">
    <source>
        <dbReference type="PROSITE-ProRule" id="PRU00169"/>
    </source>
</evidence>
<dbReference type="SUPFAM" id="SSF52172">
    <property type="entry name" value="CheY-like"/>
    <property type="match status" value="1"/>
</dbReference>
<dbReference type="PROSITE" id="PS50110">
    <property type="entry name" value="RESPONSE_REGULATORY"/>
    <property type="match status" value="1"/>
</dbReference>
<dbReference type="Pfam" id="PF00072">
    <property type="entry name" value="Response_reg"/>
    <property type="match status" value="1"/>
</dbReference>
<keyword evidence="2" id="KW-0902">Two-component regulatory system</keyword>
<dbReference type="PANTHER" id="PTHR48111:SF1">
    <property type="entry name" value="TWO-COMPONENT RESPONSE REGULATOR ORR33"/>
    <property type="match status" value="1"/>
</dbReference>
<keyword evidence="5" id="KW-0804">Transcription</keyword>
<evidence type="ECO:0000256" key="1">
    <source>
        <dbReference type="ARBA" id="ARBA00022553"/>
    </source>
</evidence>
<dbReference type="Proteomes" id="UP001501725">
    <property type="component" value="Unassembled WGS sequence"/>
</dbReference>
<keyword evidence="3" id="KW-0805">Transcription regulation</keyword>
<reference evidence="9" key="1">
    <citation type="journal article" date="2019" name="Int. J. Syst. Evol. Microbiol.">
        <title>The Global Catalogue of Microorganisms (GCM) 10K type strain sequencing project: providing services to taxonomists for standard genome sequencing and annotation.</title>
        <authorList>
            <consortium name="The Broad Institute Genomics Platform"/>
            <consortium name="The Broad Institute Genome Sequencing Center for Infectious Disease"/>
            <person name="Wu L."/>
            <person name="Ma J."/>
        </authorList>
    </citation>
    <scope>NUCLEOTIDE SEQUENCE [LARGE SCALE GENOMIC DNA]</scope>
    <source>
        <strain evidence="9">JCM 17919</strain>
    </source>
</reference>
<evidence type="ECO:0000313" key="8">
    <source>
        <dbReference type="EMBL" id="GAA4323407.1"/>
    </source>
</evidence>
<dbReference type="Gene3D" id="3.40.50.2300">
    <property type="match status" value="1"/>
</dbReference>
<keyword evidence="9" id="KW-1185">Reference proteome</keyword>
<comment type="caution">
    <text evidence="8">The sequence shown here is derived from an EMBL/GenBank/DDBJ whole genome shotgun (WGS) entry which is preliminary data.</text>
</comment>
<feature type="domain" description="Response regulatory" evidence="7">
    <location>
        <begin position="6"/>
        <end position="121"/>
    </location>
</feature>
<evidence type="ECO:0000259" key="7">
    <source>
        <dbReference type="PROSITE" id="PS50110"/>
    </source>
</evidence>
<dbReference type="RefSeq" id="WP_345253911.1">
    <property type="nucleotide sequence ID" value="NZ_BAABGY010000004.1"/>
</dbReference>
<dbReference type="InterPro" id="IPR001789">
    <property type="entry name" value="Sig_transdc_resp-reg_receiver"/>
</dbReference>
<feature type="modified residue" description="4-aspartylphosphate" evidence="6">
    <location>
        <position position="56"/>
    </location>
</feature>
<dbReference type="InterPro" id="IPR011006">
    <property type="entry name" value="CheY-like_superfamily"/>
</dbReference>
<dbReference type="InterPro" id="IPR007492">
    <property type="entry name" value="LytTR_DNA-bd_dom"/>
</dbReference>
<dbReference type="PANTHER" id="PTHR48111">
    <property type="entry name" value="REGULATOR OF RPOS"/>
    <property type="match status" value="1"/>
</dbReference>
<protein>
    <recommendedName>
        <fullName evidence="7">Response regulatory domain-containing protein</fullName>
    </recommendedName>
</protein>
<evidence type="ECO:0000256" key="4">
    <source>
        <dbReference type="ARBA" id="ARBA00023125"/>
    </source>
</evidence>
<evidence type="ECO:0000313" key="9">
    <source>
        <dbReference type="Proteomes" id="UP001501725"/>
    </source>
</evidence>
<accession>A0ABP8GFG1</accession>
<evidence type="ECO:0000256" key="5">
    <source>
        <dbReference type="ARBA" id="ARBA00023163"/>
    </source>
</evidence>
<dbReference type="InterPro" id="IPR039420">
    <property type="entry name" value="WalR-like"/>
</dbReference>
<evidence type="ECO:0000256" key="2">
    <source>
        <dbReference type="ARBA" id="ARBA00023012"/>
    </source>
</evidence>
<organism evidence="8 9">
    <name type="scientific">Flaviaesturariibacter amylovorans</name>
    <dbReference type="NCBI Taxonomy" id="1084520"/>
    <lineage>
        <taxon>Bacteria</taxon>
        <taxon>Pseudomonadati</taxon>
        <taxon>Bacteroidota</taxon>
        <taxon>Chitinophagia</taxon>
        <taxon>Chitinophagales</taxon>
        <taxon>Chitinophagaceae</taxon>
        <taxon>Flaviaestuariibacter</taxon>
    </lineage>
</organism>
<proteinExistence type="predicted"/>
<dbReference type="EMBL" id="BAABGY010000004">
    <property type="protein sequence ID" value="GAA4323407.1"/>
    <property type="molecule type" value="Genomic_DNA"/>
</dbReference>
<keyword evidence="4" id="KW-0238">DNA-binding</keyword>
<gene>
    <name evidence="8" type="ORF">GCM10023184_10210</name>
</gene>
<dbReference type="SMART" id="SM00850">
    <property type="entry name" value="LytTR"/>
    <property type="match status" value="1"/>
</dbReference>
<name>A0ABP8GFG1_9BACT</name>
<keyword evidence="1 6" id="KW-0597">Phosphoprotein</keyword>
<sequence>MTDEIAVLIIEDEPLWAQGLAQNLDAFGFSVAGAAHDFESGALALGSLQYDIVLLDIHLQGRESGIELGQLLSTVYQKPFIFITASYDAATALNALRARPSAYLTKPVNPASLFATIQTALHNFSARAAAPVPRETAPAPDSFFVKQGDKYKKVFWKDVVSLRSEKNYTGVLNASDGTTSYIRSTLPKTLRYLVPAGLQEAFIQVNRAEAVQLSFIRELAREEVRTAFGSFSVTESYLKPLKEKLRILG</sequence>
<evidence type="ECO:0000256" key="3">
    <source>
        <dbReference type="ARBA" id="ARBA00023015"/>
    </source>
</evidence>
<dbReference type="SMART" id="SM00448">
    <property type="entry name" value="REC"/>
    <property type="match status" value="1"/>
</dbReference>